<evidence type="ECO:0000256" key="1">
    <source>
        <dbReference type="SAM" id="Phobius"/>
    </source>
</evidence>
<protein>
    <submittedName>
        <fullName evidence="2">Uncharacterized protein</fullName>
    </submittedName>
</protein>
<keyword evidence="1" id="KW-0812">Transmembrane</keyword>
<comment type="caution">
    <text evidence="2">The sequence shown here is derived from an EMBL/GenBank/DDBJ whole genome shotgun (WGS) entry which is preliminary data.</text>
</comment>
<keyword evidence="1" id="KW-0472">Membrane</keyword>
<feature type="transmembrane region" description="Helical" evidence="1">
    <location>
        <begin position="6"/>
        <end position="34"/>
    </location>
</feature>
<reference evidence="2 3" key="1">
    <citation type="submission" date="2018-08" db="EMBL/GenBank/DDBJ databases">
        <title>Sequencing the genomes of 1000 actinobacteria strains.</title>
        <authorList>
            <person name="Klenk H.-P."/>
        </authorList>
    </citation>
    <scope>NUCLEOTIDE SEQUENCE [LARGE SCALE GENOMIC DNA]</scope>
    <source>
        <strain evidence="2 3">DSM 22967</strain>
    </source>
</reference>
<gene>
    <name evidence="2" type="ORF">DFJ65_1652</name>
</gene>
<dbReference type="Proteomes" id="UP000256253">
    <property type="component" value="Unassembled WGS sequence"/>
</dbReference>
<evidence type="ECO:0000313" key="3">
    <source>
        <dbReference type="Proteomes" id="UP000256253"/>
    </source>
</evidence>
<dbReference type="AlphaFoldDB" id="A0A3D9UMT6"/>
<keyword evidence="3" id="KW-1185">Reference proteome</keyword>
<organism evidence="2 3">
    <name type="scientific">Calidifontibacter indicus</name>
    <dbReference type="NCBI Taxonomy" id="419650"/>
    <lineage>
        <taxon>Bacteria</taxon>
        <taxon>Bacillati</taxon>
        <taxon>Actinomycetota</taxon>
        <taxon>Actinomycetes</taxon>
        <taxon>Micrococcales</taxon>
        <taxon>Dermacoccaceae</taxon>
        <taxon>Calidifontibacter</taxon>
    </lineage>
</organism>
<accession>A0A3D9UMT6</accession>
<dbReference type="EMBL" id="QTUA01000001">
    <property type="protein sequence ID" value="REF30637.1"/>
    <property type="molecule type" value="Genomic_DNA"/>
</dbReference>
<dbReference type="RefSeq" id="WP_170144036.1">
    <property type="nucleotide sequence ID" value="NZ_QTUA01000001.1"/>
</dbReference>
<proteinExistence type="predicted"/>
<keyword evidence="1" id="KW-1133">Transmembrane helix</keyword>
<evidence type="ECO:0000313" key="2">
    <source>
        <dbReference type="EMBL" id="REF30637.1"/>
    </source>
</evidence>
<name>A0A3D9UMT6_9MICO</name>
<sequence length="48" mass="5026">MTGPTVATLTALTLGLQVAAPVVFVGIVAGVVIVDYADRLDDRQQVDR</sequence>